<keyword evidence="3" id="KW-1185">Reference proteome</keyword>
<organism evidence="2 3">
    <name type="scientific">Acorus calamus</name>
    <name type="common">Sweet flag</name>
    <dbReference type="NCBI Taxonomy" id="4465"/>
    <lineage>
        <taxon>Eukaryota</taxon>
        <taxon>Viridiplantae</taxon>
        <taxon>Streptophyta</taxon>
        <taxon>Embryophyta</taxon>
        <taxon>Tracheophyta</taxon>
        <taxon>Spermatophyta</taxon>
        <taxon>Magnoliopsida</taxon>
        <taxon>Liliopsida</taxon>
        <taxon>Acoraceae</taxon>
        <taxon>Acorus</taxon>
    </lineage>
</organism>
<evidence type="ECO:0000256" key="1">
    <source>
        <dbReference type="SAM" id="MobiDB-lite"/>
    </source>
</evidence>
<reference evidence="2" key="1">
    <citation type="journal article" date="2023" name="Nat. Commun.">
        <title>Diploid and tetraploid genomes of Acorus and the evolution of monocots.</title>
        <authorList>
            <person name="Ma L."/>
            <person name="Liu K.W."/>
            <person name="Li Z."/>
            <person name="Hsiao Y.Y."/>
            <person name="Qi Y."/>
            <person name="Fu T."/>
            <person name="Tang G.D."/>
            <person name="Zhang D."/>
            <person name="Sun W.H."/>
            <person name="Liu D.K."/>
            <person name="Li Y."/>
            <person name="Chen G.Z."/>
            <person name="Liu X.D."/>
            <person name="Liao X.Y."/>
            <person name="Jiang Y.T."/>
            <person name="Yu X."/>
            <person name="Hao Y."/>
            <person name="Huang J."/>
            <person name="Zhao X.W."/>
            <person name="Ke S."/>
            <person name="Chen Y.Y."/>
            <person name="Wu W.L."/>
            <person name="Hsu J.L."/>
            <person name="Lin Y.F."/>
            <person name="Huang M.D."/>
            <person name="Li C.Y."/>
            <person name="Huang L."/>
            <person name="Wang Z.W."/>
            <person name="Zhao X."/>
            <person name="Zhong W.Y."/>
            <person name="Peng D.H."/>
            <person name="Ahmad S."/>
            <person name="Lan S."/>
            <person name="Zhang J.S."/>
            <person name="Tsai W.C."/>
            <person name="Van de Peer Y."/>
            <person name="Liu Z.J."/>
        </authorList>
    </citation>
    <scope>NUCLEOTIDE SEQUENCE</scope>
    <source>
        <strain evidence="2">CP</strain>
    </source>
</reference>
<dbReference type="PANTHER" id="PTHR35291">
    <property type="entry name" value="PROTEIN SHROOM-LIKE"/>
    <property type="match status" value="1"/>
</dbReference>
<comment type="caution">
    <text evidence="2">The sequence shown here is derived from an EMBL/GenBank/DDBJ whole genome shotgun (WGS) entry which is preliminary data.</text>
</comment>
<reference evidence="2" key="2">
    <citation type="submission" date="2023-06" db="EMBL/GenBank/DDBJ databases">
        <authorList>
            <person name="Ma L."/>
            <person name="Liu K.-W."/>
            <person name="Li Z."/>
            <person name="Hsiao Y.-Y."/>
            <person name="Qi Y."/>
            <person name="Fu T."/>
            <person name="Tang G."/>
            <person name="Zhang D."/>
            <person name="Sun W.-H."/>
            <person name="Liu D.-K."/>
            <person name="Li Y."/>
            <person name="Chen G.-Z."/>
            <person name="Liu X.-D."/>
            <person name="Liao X.-Y."/>
            <person name="Jiang Y.-T."/>
            <person name="Yu X."/>
            <person name="Hao Y."/>
            <person name="Huang J."/>
            <person name="Zhao X.-W."/>
            <person name="Ke S."/>
            <person name="Chen Y.-Y."/>
            <person name="Wu W.-L."/>
            <person name="Hsu J.-L."/>
            <person name="Lin Y.-F."/>
            <person name="Huang M.-D."/>
            <person name="Li C.-Y."/>
            <person name="Huang L."/>
            <person name="Wang Z.-W."/>
            <person name="Zhao X."/>
            <person name="Zhong W.-Y."/>
            <person name="Peng D.-H."/>
            <person name="Ahmad S."/>
            <person name="Lan S."/>
            <person name="Zhang J.-S."/>
            <person name="Tsai W.-C."/>
            <person name="Van De Peer Y."/>
            <person name="Liu Z.-J."/>
        </authorList>
    </citation>
    <scope>NUCLEOTIDE SEQUENCE</scope>
    <source>
        <strain evidence="2">CP</strain>
        <tissue evidence="2">Leaves</tissue>
    </source>
</reference>
<name>A0AAV9DSE1_ACOCL</name>
<accession>A0AAV9DSE1</accession>
<evidence type="ECO:0000313" key="3">
    <source>
        <dbReference type="Proteomes" id="UP001180020"/>
    </source>
</evidence>
<feature type="compositionally biased region" description="Basic and acidic residues" evidence="1">
    <location>
        <begin position="28"/>
        <end position="39"/>
    </location>
</feature>
<protein>
    <submittedName>
        <fullName evidence="2">Uncharacterized protein</fullName>
    </submittedName>
</protein>
<dbReference type="AlphaFoldDB" id="A0AAV9DSE1"/>
<feature type="region of interest" description="Disordered" evidence="1">
    <location>
        <begin position="28"/>
        <end position="87"/>
    </location>
</feature>
<dbReference type="EMBL" id="JAUJYO010000012">
    <property type="protein sequence ID" value="KAK1302917.1"/>
    <property type="molecule type" value="Genomic_DNA"/>
</dbReference>
<sequence length="118" mass="13381">MEASKSRRGYQRLLRQFSYNSSEFDHIELPLKPPKDHKPSVVTLGGRSDVHAMPPLVRQPSKSSGGAAKSHPLFNLMDAPKKKGKKAMAKPELVRYMEYIKEAGTWDPNSNRPVIYFK</sequence>
<gene>
    <name evidence="2" type="ORF">QJS10_CPB12g00034</name>
</gene>
<evidence type="ECO:0000313" key="2">
    <source>
        <dbReference type="EMBL" id="KAK1302917.1"/>
    </source>
</evidence>
<proteinExistence type="predicted"/>
<dbReference type="PANTHER" id="PTHR35291:SF3">
    <property type="entry name" value="PROTEIN SHROOM-LIKE"/>
    <property type="match status" value="1"/>
</dbReference>
<dbReference type="Proteomes" id="UP001180020">
    <property type="component" value="Unassembled WGS sequence"/>
</dbReference>